<evidence type="ECO:0000259" key="1">
    <source>
        <dbReference type="Pfam" id="PF08241"/>
    </source>
</evidence>
<comment type="caution">
    <text evidence="2">The sequence shown here is derived from an EMBL/GenBank/DDBJ whole genome shotgun (WGS) entry which is preliminary data.</text>
</comment>
<dbReference type="SUPFAM" id="SSF53335">
    <property type="entry name" value="S-adenosyl-L-methionine-dependent methyltransferases"/>
    <property type="match status" value="1"/>
</dbReference>
<dbReference type="InterPro" id="IPR029063">
    <property type="entry name" value="SAM-dependent_MTases_sf"/>
</dbReference>
<keyword evidence="2" id="KW-0808">Transferase</keyword>
<dbReference type="GO" id="GO:0008757">
    <property type="term" value="F:S-adenosylmethionine-dependent methyltransferase activity"/>
    <property type="evidence" value="ECO:0007669"/>
    <property type="project" value="InterPro"/>
</dbReference>
<keyword evidence="2" id="KW-0489">Methyltransferase</keyword>
<organism evidence="2 3">
    <name type="scientific">Nocardia cyriacigeorgica</name>
    <dbReference type="NCBI Taxonomy" id="135487"/>
    <lineage>
        <taxon>Bacteria</taxon>
        <taxon>Bacillati</taxon>
        <taxon>Actinomycetota</taxon>
        <taxon>Actinomycetes</taxon>
        <taxon>Mycobacteriales</taxon>
        <taxon>Nocardiaceae</taxon>
        <taxon>Nocardia</taxon>
    </lineage>
</organism>
<feature type="domain" description="Methyltransferase type 11" evidence="1">
    <location>
        <begin position="53"/>
        <end position="143"/>
    </location>
</feature>
<dbReference type="Proteomes" id="UP000306378">
    <property type="component" value="Unassembled WGS sequence"/>
</dbReference>
<dbReference type="CDD" id="cd02440">
    <property type="entry name" value="AdoMet_MTases"/>
    <property type="match status" value="1"/>
</dbReference>
<dbReference type="EMBL" id="VBUT01000019">
    <property type="protein sequence ID" value="TLF72212.1"/>
    <property type="molecule type" value="Genomic_DNA"/>
</dbReference>
<dbReference type="PANTHER" id="PTHR43861">
    <property type="entry name" value="TRANS-ACONITATE 2-METHYLTRANSFERASE-RELATED"/>
    <property type="match status" value="1"/>
</dbReference>
<dbReference type="Gene3D" id="3.40.50.150">
    <property type="entry name" value="Vaccinia Virus protein VP39"/>
    <property type="match status" value="1"/>
</dbReference>
<proteinExistence type="predicted"/>
<evidence type="ECO:0000313" key="2">
    <source>
        <dbReference type="EMBL" id="TLF72212.1"/>
    </source>
</evidence>
<protein>
    <submittedName>
        <fullName evidence="2">Class I SAM-dependent methyltransferase</fullName>
    </submittedName>
</protein>
<dbReference type="GO" id="GO:0032259">
    <property type="term" value="P:methylation"/>
    <property type="evidence" value="ECO:0007669"/>
    <property type="project" value="UniProtKB-KW"/>
</dbReference>
<accession>A0A5R8N949</accession>
<dbReference type="Pfam" id="PF08241">
    <property type="entry name" value="Methyltransf_11"/>
    <property type="match status" value="1"/>
</dbReference>
<dbReference type="AlphaFoldDB" id="A0A5R8N949"/>
<evidence type="ECO:0000313" key="3">
    <source>
        <dbReference type="Proteomes" id="UP000306378"/>
    </source>
</evidence>
<gene>
    <name evidence="2" type="ORF">FEK34_29565</name>
</gene>
<reference evidence="2 3" key="1">
    <citation type="submission" date="2019-05" db="EMBL/GenBank/DDBJ databases">
        <title>Genomes sequences of two Nocardia cyriacigeorgica environmental isolates, type strains Nocardia asteroides ATCC 19247 and Nocardia cyriacigeorgica DSM 44484.</title>
        <authorList>
            <person name="Vautrin F."/>
            <person name="Bergeron E."/>
            <person name="Dubost A."/>
            <person name="Abrouk D."/>
            <person name="Rodriguez Nava V."/>
            <person name="Pujic P."/>
        </authorList>
    </citation>
    <scope>NUCLEOTIDE SEQUENCE [LARGE SCALE GENOMIC DNA]</scope>
    <source>
        <strain evidence="2 3">EML 446</strain>
    </source>
</reference>
<dbReference type="InterPro" id="IPR013216">
    <property type="entry name" value="Methyltransf_11"/>
</dbReference>
<name>A0A5R8N949_9NOCA</name>
<sequence length="268" mass="28600">MSTTEPGLTSEYATTTPLQVRIDTHARHSEHPDDPVATVLTALALTGSEDLADIGCGDGRFLAHLAKHGHRGRLVGLDNSTAMVTAAEALPGVEGVLGDAEALPFADDEFDAVTARHMLYHVLDPDQALRELLRITRPGGRVAVSVNHPTTCARTRQLVIDRAAEHGLAPPAGLVNEVSSQTLPAMMNTVFGDVGIDQCDNALVFDTPEPLIRFAEALFSFCGVDAASPHRAAILDAVTGDIRNWFTAHPGQCWRDPKGYIVATATVR</sequence>
<dbReference type="RefSeq" id="WP_138453258.1">
    <property type="nucleotide sequence ID" value="NZ_JADLQD010000007.1"/>
</dbReference>